<reference evidence="1 2" key="1">
    <citation type="submission" date="2020-08" db="EMBL/GenBank/DDBJ databases">
        <authorList>
            <person name="Koutsovoulos G."/>
            <person name="Danchin GJ E."/>
        </authorList>
    </citation>
    <scope>NUCLEOTIDE SEQUENCE [LARGE SCALE GENOMIC DNA]</scope>
</reference>
<comment type="caution">
    <text evidence="1">The sequence shown here is derived from an EMBL/GenBank/DDBJ whole genome shotgun (WGS) entry which is preliminary data.</text>
</comment>
<accession>A0A6V7VGS9</accession>
<protein>
    <submittedName>
        <fullName evidence="1">Uncharacterized protein</fullName>
    </submittedName>
</protein>
<gene>
    <name evidence="1" type="ORF">MENT_LOCUS25749</name>
</gene>
<organism evidence="1 2">
    <name type="scientific">Meloidogyne enterolobii</name>
    <name type="common">Root-knot nematode worm</name>
    <name type="synonym">Meloidogyne mayaguensis</name>
    <dbReference type="NCBI Taxonomy" id="390850"/>
    <lineage>
        <taxon>Eukaryota</taxon>
        <taxon>Metazoa</taxon>
        <taxon>Ecdysozoa</taxon>
        <taxon>Nematoda</taxon>
        <taxon>Chromadorea</taxon>
        <taxon>Rhabditida</taxon>
        <taxon>Tylenchina</taxon>
        <taxon>Tylenchomorpha</taxon>
        <taxon>Tylenchoidea</taxon>
        <taxon>Meloidogynidae</taxon>
        <taxon>Meloidogyninae</taxon>
        <taxon>Meloidogyne</taxon>
    </lineage>
</organism>
<sequence>MFCLPAEAKLDIFKFLNYKQLCAIKQTNFCLHDFVNYFQEELAREKLCEISIQYLEQYKHPHKLIKLENGILDFTLNEQLEEKFKNGLENPIPVYLPKQDPSKTLVICVTKVIRRAHHILVQLPTIIKSKEDIKIVYYYLNKLFNCWFDYGEINEFVFNQELLQLLFGNARTPKRVYIHCCHINIMEHNMENSLQFVLNNLSSGTLHTSLRLYQDIIGKYKDILFKILTNGGNNFKEISFGFFNCSVNVVDSINVAILYEHIVEVTTSKNCSKIVPFIELAFRSSTNLKLSERAEKVEINQIDGGGEYTRYQLANIYYPKLRFSFSTSEKPRAGGVRVANVHIGKIKE</sequence>
<name>A0A6V7VGS9_MELEN</name>
<proteinExistence type="predicted"/>
<dbReference type="AlphaFoldDB" id="A0A6V7VGS9"/>
<evidence type="ECO:0000313" key="2">
    <source>
        <dbReference type="Proteomes" id="UP000580250"/>
    </source>
</evidence>
<evidence type="ECO:0000313" key="1">
    <source>
        <dbReference type="EMBL" id="CAD2174102.1"/>
    </source>
</evidence>
<dbReference type="Proteomes" id="UP000580250">
    <property type="component" value="Unassembled WGS sequence"/>
</dbReference>
<dbReference type="EMBL" id="CAJEWN010000229">
    <property type="protein sequence ID" value="CAD2174102.1"/>
    <property type="molecule type" value="Genomic_DNA"/>
</dbReference>